<dbReference type="NCBIfam" id="NF041462">
    <property type="entry name" value="GalA"/>
    <property type="match status" value="1"/>
</dbReference>
<dbReference type="SUPFAM" id="SSF49303">
    <property type="entry name" value="beta-Galactosidase/glucuronidase domain"/>
    <property type="match status" value="1"/>
</dbReference>
<feature type="domain" description="Glycoside hydrolase family 2 catalytic" evidence="6">
    <location>
        <begin position="425"/>
        <end position="583"/>
    </location>
</feature>
<dbReference type="InterPro" id="IPR051913">
    <property type="entry name" value="GH2_Domain-Containing"/>
</dbReference>
<evidence type="ECO:0000313" key="9">
    <source>
        <dbReference type="EMBL" id="MDC7694166.1"/>
    </source>
</evidence>
<dbReference type="InterPro" id="IPR040605">
    <property type="entry name" value="Glyco_hydro2_dom5"/>
</dbReference>
<dbReference type="InterPro" id="IPR036156">
    <property type="entry name" value="Beta-gal/glucu_dom_sf"/>
</dbReference>
<dbReference type="InterPro" id="IPR013783">
    <property type="entry name" value="Ig-like_fold"/>
</dbReference>
<comment type="similarity">
    <text evidence="1">Belongs to the glycosyl hydrolase 2 family.</text>
</comment>
<evidence type="ECO:0000313" key="10">
    <source>
        <dbReference type="Proteomes" id="UP001216595"/>
    </source>
</evidence>
<dbReference type="Gene3D" id="2.60.120.260">
    <property type="entry name" value="Galactose-binding domain-like"/>
    <property type="match status" value="1"/>
</dbReference>
<comment type="caution">
    <text evidence="9">The sequence shown here is derived from an EMBL/GenBank/DDBJ whole genome shotgun (WGS) entry which is preliminary data.</text>
</comment>
<feature type="domain" description="DUF4982" evidence="7">
    <location>
        <begin position="634"/>
        <end position="690"/>
    </location>
</feature>
<evidence type="ECO:0000256" key="4">
    <source>
        <dbReference type="SAM" id="SignalP"/>
    </source>
</evidence>
<dbReference type="PANTHER" id="PTHR42732">
    <property type="entry name" value="BETA-GALACTOSIDASE"/>
    <property type="match status" value="1"/>
</dbReference>
<dbReference type="PRINTS" id="PR00132">
    <property type="entry name" value="GLHYDRLASE2"/>
</dbReference>
<feature type="signal peptide" evidence="4">
    <location>
        <begin position="1"/>
        <end position="19"/>
    </location>
</feature>
<organism evidence="9 10">
    <name type="scientific">Asticcacaulis currens</name>
    <dbReference type="NCBI Taxonomy" id="2984210"/>
    <lineage>
        <taxon>Bacteria</taxon>
        <taxon>Pseudomonadati</taxon>
        <taxon>Pseudomonadota</taxon>
        <taxon>Alphaproteobacteria</taxon>
        <taxon>Caulobacterales</taxon>
        <taxon>Caulobacteraceae</taxon>
        <taxon>Asticcacaulis</taxon>
    </lineage>
</organism>
<dbReference type="PANTHER" id="PTHR42732:SF1">
    <property type="entry name" value="BETA-MANNOSIDASE"/>
    <property type="match status" value="1"/>
</dbReference>
<reference evidence="9 10" key="1">
    <citation type="submission" date="2023-01" db="EMBL/GenBank/DDBJ databases">
        <title>Novel species of the genus Asticcacaulis isolated from rivers.</title>
        <authorList>
            <person name="Lu H."/>
        </authorList>
    </citation>
    <scope>NUCLEOTIDE SEQUENCE [LARGE SCALE GENOMIC DNA]</scope>
    <source>
        <strain evidence="9 10">DXS10W</strain>
    </source>
</reference>
<evidence type="ECO:0000256" key="1">
    <source>
        <dbReference type="ARBA" id="ARBA00007401"/>
    </source>
</evidence>
<dbReference type="SUPFAM" id="SSF51445">
    <property type="entry name" value="(Trans)glycosidases"/>
    <property type="match status" value="1"/>
</dbReference>
<keyword evidence="3" id="KW-0326">Glycosidase</keyword>
<dbReference type="Gene3D" id="2.60.40.10">
    <property type="entry name" value="Immunoglobulins"/>
    <property type="match status" value="3"/>
</dbReference>
<sequence>MASLPVIGMASTLAAPVAAATAPSSNSPRQRLRLDDGWRFHFGHAEDLERDFGFGANQRTLAKQGRSGAKPDAADYDDSTWRSVILPHDWAVELPFVNNEDYRRNPADKDDEDYAAAHGYKPIGRKFPETSVGWYRRLITLDKADAGRCLWLEFDGVFRDATIIFNGYILERHDSGYTSFRVDISDFINTDDTPNVLLVRVDASYGEGWFYEGAGIYRHVWLVKADPVHVPQWGVFVRPQTDGTVEATVDLVNRSEAAQVATLEVTALDKDGTAVAMTRQTVELNAQSTTPSEVRLTLLQPRLWSIDSPYLYTLRVEVTTEATRDLYTLRFGLRDLRFDAREGFFLNGQPVKIKGTNNHQDHAGVGAAIPDALQVWRLKQLKSLGSNAYRTSHNPPTPELLDACDELGLLVIDEVRQMTSSRQGLSELEALIRRDRNHPSVILWSIGNEEPQQMTARGLKVAKSMARRIRELDPTRKVNAAMNKGFGDGITTALDVIGFNYHEAQIEPFRARFPDMPIIGTETASAVSTRGEYKTDAKRQVVASYDTEHPYWGATAESWWSLYNSKPYLLGGFIWTGFDYRGEPTPFNWWPSVASNFGVFDSCGFPKDIYHYYRAWWQDEPVLHLLPHWNWSEGETVSVWAYSNCDEVELFLNRKSLGRQTMRRDSHLEWAVPFAPGSLTAYGYKGGKVVMKSERKTAGAPHRLTLSADRTQLSADGQDVAMISVSAVDKAGVTVPLADDLIQFALTGQGRLIGVGNGNPNSHEPDKAAYRHLFNGYAQAIVQTTKTGGRFTFEARAEGLSAATLTFTSR</sequence>
<dbReference type="Pfam" id="PF16355">
    <property type="entry name" value="DUF4982"/>
    <property type="match status" value="1"/>
</dbReference>
<dbReference type="InterPro" id="IPR032311">
    <property type="entry name" value="DUF4982"/>
</dbReference>
<dbReference type="Proteomes" id="UP001216595">
    <property type="component" value="Unassembled WGS sequence"/>
</dbReference>
<dbReference type="RefSeq" id="WP_272740888.1">
    <property type="nucleotide sequence ID" value="NZ_JAQQKW010000004.1"/>
</dbReference>
<dbReference type="InterPro" id="IPR006101">
    <property type="entry name" value="Glyco_hydro_2"/>
</dbReference>
<dbReference type="InterPro" id="IPR048230">
    <property type="entry name" value="GalA-like"/>
</dbReference>
<dbReference type="Pfam" id="PF00703">
    <property type="entry name" value="Glyco_hydro_2"/>
    <property type="match status" value="1"/>
</dbReference>
<evidence type="ECO:0000259" key="8">
    <source>
        <dbReference type="Pfam" id="PF18565"/>
    </source>
</evidence>
<dbReference type="Pfam" id="PF02836">
    <property type="entry name" value="Glyco_hydro_2_C"/>
    <property type="match status" value="2"/>
</dbReference>
<feature type="domain" description="Glycoside hydrolase family 2 catalytic" evidence="6">
    <location>
        <begin position="343"/>
        <end position="419"/>
    </location>
</feature>
<evidence type="ECO:0000256" key="3">
    <source>
        <dbReference type="ARBA" id="ARBA00023295"/>
    </source>
</evidence>
<accession>A0ABT5IFB7</accession>
<evidence type="ECO:0000259" key="6">
    <source>
        <dbReference type="Pfam" id="PF02836"/>
    </source>
</evidence>
<dbReference type="PROSITE" id="PS00608">
    <property type="entry name" value="GLYCOSYL_HYDROL_F2_2"/>
    <property type="match status" value="1"/>
</dbReference>
<dbReference type="InterPro" id="IPR006103">
    <property type="entry name" value="Glyco_hydro_2_cat"/>
</dbReference>
<feature type="chain" id="PRO_5045957945" evidence="4">
    <location>
        <begin position="20"/>
        <end position="810"/>
    </location>
</feature>
<keyword evidence="2 9" id="KW-0378">Hydrolase</keyword>
<dbReference type="Pfam" id="PF18565">
    <property type="entry name" value="Glyco_hydro2_C5"/>
    <property type="match status" value="1"/>
</dbReference>
<dbReference type="InterPro" id="IPR006102">
    <property type="entry name" value="Ig-like_GH2"/>
</dbReference>
<dbReference type="EMBL" id="JAQQKW010000004">
    <property type="protein sequence ID" value="MDC7694166.1"/>
    <property type="molecule type" value="Genomic_DNA"/>
</dbReference>
<evidence type="ECO:0000259" key="7">
    <source>
        <dbReference type="Pfam" id="PF16355"/>
    </source>
</evidence>
<proteinExistence type="inferred from homology"/>
<evidence type="ECO:0000256" key="2">
    <source>
        <dbReference type="ARBA" id="ARBA00022801"/>
    </source>
</evidence>
<evidence type="ECO:0000259" key="5">
    <source>
        <dbReference type="Pfam" id="PF00703"/>
    </source>
</evidence>
<feature type="domain" description="Glycoside hydrolase family 2" evidence="8">
    <location>
        <begin position="704"/>
        <end position="806"/>
    </location>
</feature>
<dbReference type="GO" id="GO:0016787">
    <property type="term" value="F:hydrolase activity"/>
    <property type="evidence" value="ECO:0007669"/>
    <property type="project" value="UniProtKB-KW"/>
</dbReference>
<keyword evidence="10" id="KW-1185">Reference proteome</keyword>
<feature type="domain" description="Glycoside hydrolase family 2 immunoglobulin-like beta-sandwich" evidence="5">
    <location>
        <begin position="235"/>
        <end position="334"/>
    </location>
</feature>
<dbReference type="InterPro" id="IPR008979">
    <property type="entry name" value="Galactose-bd-like_sf"/>
</dbReference>
<dbReference type="InterPro" id="IPR023232">
    <property type="entry name" value="Glyco_hydro_2_AS"/>
</dbReference>
<dbReference type="SUPFAM" id="SSF49785">
    <property type="entry name" value="Galactose-binding domain-like"/>
    <property type="match status" value="1"/>
</dbReference>
<name>A0ABT5IFB7_9CAUL</name>
<gene>
    <name evidence="9" type="ORF">PQU94_07705</name>
</gene>
<keyword evidence="4" id="KW-0732">Signal</keyword>
<protein>
    <submittedName>
        <fullName evidence="9">Glycoside hydrolase family 2 TIM barrel-domain containing protein</fullName>
    </submittedName>
</protein>
<dbReference type="InterPro" id="IPR017853">
    <property type="entry name" value="GH"/>
</dbReference>
<dbReference type="Gene3D" id="3.20.20.80">
    <property type="entry name" value="Glycosidases"/>
    <property type="match status" value="1"/>
</dbReference>